<reference evidence="1" key="1">
    <citation type="submission" date="2023-07" db="EMBL/GenBank/DDBJ databases">
        <authorList>
            <person name="Pelsma A.J. K."/>
        </authorList>
    </citation>
    <scope>NUCLEOTIDE SEQUENCE</scope>
</reference>
<sequence>MPDGVVGPRTDQSVRPILIRTLRRSFLVDPKWRDTPLAALSAAPDLEGPSPPPAIIAIEPHGGHFRLVTPAGHITEGTLCDLATRTDAAILRQGFQAEARFFLLLPAAILRTPNGQKSAFFGERASGKTWLCLSLLEAGWRYEGDGWAVVNDRGITSLPRTIRIGSMPPHLSSAFRRRIESAPAFWYSAREKMLALDPRELNLGWEITSGPITQAYFLELNPGGFTGLRVLNAEEGFGRALALCRGKLSGQSLILLRRAICGSCVYRLRVGSPEYTADLLTKLSKAGG</sequence>
<gene>
    <name evidence="1" type="ORF">AMST5_03928</name>
</gene>
<dbReference type="AlphaFoldDB" id="A0AA48M647"/>
<dbReference type="EMBL" id="OY288114">
    <property type="protein sequence ID" value="CAJ0889033.1"/>
    <property type="molecule type" value="Genomic_DNA"/>
</dbReference>
<protein>
    <submittedName>
        <fullName evidence="1">Uncharacterized protein</fullName>
    </submittedName>
</protein>
<proteinExistence type="predicted"/>
<evidence type="ECO:0000313" key="1">
    <source>
        <dbReference type="EMBL" id="CAJ0889033.1"/>
    </source>
</evidence>
<accession>A0AA48M647</accession>
<name>A0AA48M647_9ZZZZ</name>
<organism evidence="1">
    <name type="scientific">freshwater sediment metagenome</name>
    <dbReference type="NCBI Taxonomy" id="556182"/>
    <lineage>
        <taxon>unclassified sequences</taxon>
        <taxon>metagenomes</taxon>
        <taxon>ecological metagenomes</taxon>
    </lineage>
</organism>